<dbReference type="Proteomes" id="UP001159363">
    <property type="component" value="Chromosome 1"/>
</dbReference>
<evidence type="ECO:0008006" key="3">
    <source>
        <dbReference type="Google" id="ProtNLM"/>
    </source>
</evidence>
<keyword evidence="2" id="KW-1185">Reference proteome</keyword>
<sequence>MFSIQERVPIMVWRLDRLFYCTVQTRCLCRFHKAGPTDETIQKFVNKFKRTRMVATAPGQHPSTSDSIEAIRIPIEQSLKSVRGIVIHIEEEVIPSSGSASFIRQGLGRACSDVHTELFTANEECNILAHVSISGNVNRHNCSIWADKLSVEHLVYFQQDGAPCPYALDVRTFLNAELPGRRIGCEGTLQWAAHSPDLTPMDILIWEFIKRMCV</sequence>
<comment type="caution">
    <text evidence="1">The sequence shown here is derived from an EMBL/GenBank/DDBJ whole genome shotgun (WGS) entry which is preliminary data.</text>
</comment>
<proteinExistence type="predicted"/>
<protein>
    <recommendedName>
        <fullName evidence="3">DUF4817 domain-containing protein</fullName>
    </recommendedName>
</protein>
<organism evidence="1 2">
    <name type="scientific">Dryococelus australis</name>
    <dbReference type="NCBI Taxonomy" id="614101"/>
    <lineage>
        <taxon>Eukaryota</taxon>
        <taxon>Metazoa</taxon>
        <taxon>Ecdysozoa</taxon>
        <taxon>Arthropoda</taxon>
        <taxon>Hexapoda</taxon>
        <taxon>Insecta</taxon>
        <taxon>Pterygota</taxon>
        <taxon>Neoptera</taxon>
        <taxon>Polyneoptera</taxon>
        <taxon>Phasmatodea</taxon>
        <taxon>Verophasmatodea</taxon>
        <taxon>Anareolatae</taxon>
        <taxon>Phasmatidae</taxon>
        <taxon>Eurycanthinae</taxon>
        <taxon>Dryococelus</taxon>
    </lineage>
</organism>
<reference evidence="1 2" key="1">
    <citation type="submission" date="2023-02" db="EMBL/GenBank/DDBJ databases">
        <title>LHISI_Scaffold_Assembly.</title>
        <authorList>
            <person name="Stuart O.P."/>
            <person name="Cleave R."/>
            <person name="Magrath M.J.L."/>
            <person name="Mikheyev A.S."/>
        </authorList>
    </citation>
    <scope>NUCLEOTIDE SEQUENCE [LARGE SCALE GENOMIC DNA]</scope>
    <source>
        <strain evidence="1">Daus_M_001</strain>
        <tissue evidence="1">Leg muscle</tissue>
    </source>
</reference>
<evidence type="ECO:0000313" key="1">
    <source>
        <dbReference type="EMBL" id="KAJ8894873.1"/>
    </source>
</evidence>
<gene>
    <name evidence="1" type="ORF">PR048_000180</name>
</gene>
<dbReference type="EMBL" id="JARBHB010000001">
    <property type="protein sequence ID" value="KAJ8894873.1"/>
    <property type="molecule type" value="Genomic_DNA"/>
</dbReference>
<accession>A0ABQ9IDX3</accession>
<dbReference type="PANTHER" id="PTHR47326">
    <property type="entry name" value="TRANSPOSABLE ELEMENT TC3 TRANSPOSASE-LIKE PROTEIN"/>
    <property type="match status" value="1"/>
</dbReference>
<name>A0ABQ9IDX3_9NEOP</name>
<dbReference type="PANTHER" id="PTHR47326:SF1">
    <property type="entry name" value="HTH PSQ-TYPE DOMAIN-CONTAINING PROTEIN"/>
    <property type="match status" value="1"/>
</dbReference>
<evidence type="ECO:0000313" key="2">
    <source>
        <dbReference type="Proteomes" id="UP001159363"/>
    </source>
</evidence>
<dbReference type="InterPro" id="IPR036397">
    <property type="entry name" value="RNaseH_sf"/>
</dbReference>
<dbReference type="Gene3D" id="3.30.420.10">
    <property type="entry name" value="Ribonuclease H-like superfamily/Ribonuclease H"/>
    <property type="match status" value="1"/>
</dbReference>